<comment type="caution">
    <text evidence="1">The sequence shown here is derived from an EMBL/GenBank/DDBJ whole genome shotgun (WGS) entry which is preliminary data.</text>
</comment>
<dbReference type="AlphaFoldDB" id="A0A154L1C8"/>
<name>A0A154L1C8_9PROT</name>
<proteinExistence type="predicted"/>
<gene>
    <name evidence="1" type="ORF">AUP42_05765</name>
</gene>
<dbReference type="EMBL" id="LPVY01000022">
    <property type="protein sequence ID" value="KZB61755.1"/>
    <property type="molecule type" value="Genomic_DNA"/>
</dbReference>
<organism evidence="1 2">
    <name type="scientific">Thalassospira lucentensis</name>
    <dbReference type="NCBI Taxonomy" id="168935"/>
    <lineage>
        <taxon>Bacteria</taxon>
        <taxon>Pseudomonadati</taxon>
        <taxon>Pseudomonadota</taxon>
        <taxon>Alphaproteobacteria</taxon>
        <taxon>Rhodospirillales</taxon>
        <taxon>Thalassospiraceae</taxon>
        <taxon>Thalassospira</taxon>
    </lineage>
</organism>
<dbReference type="Proteomes" id="UP000076335">
    <property type="component" value="Unassembled WGS sequence"/>
</dbReference>
<reference evidence="1 2" key="1">
    <citation type="submission" date="2015-12" db="EMBL/GenBank/DDBJ databases">
        <title>Genome sequence of Thalassospira lucentensis MCCC 1A02072.</title>
        <authorList>
            <person name="Lu L."/>
            <person name="Lai Q."/>
            <person name="Shao Z."/>
            <person name="Qian P."/>
        </authorList>
    </citation>
    <scope>NUCLEOTIDE SEQUENCE [LARGE SCALE GENOMIC DNA]</scope>
    <source>
        <strain evidence="1 2">MCCC 1A02072</strain>
    </source>
</reference>
<protein>
    <submittedName>
        <fullName evidence="1">Uncharacterized protein</fullName>
    </submittedName>
</protein>
<sequence length="122" mass="13774">MRGLCAQGYVSRFYPVWQGMAICGIVRRLGAAWERVARWTPAFAGVTVEGRGDGRGTRERWESVVRQWRETRANSTLAEIGFAVTCALRVKTTLLAEKCGKDWQFVDKSANKIPKVIMHSKK</sequence>
<evidence type="ECO:0000313" key="2">
    <source>
        <dbReference type="Proteomes" id="UP000076335"/>
    </source>
</evidence>
<evidence type="ECO:0000313" key="1">
    <source>
        <dbReference type="EMBL" id="KZB61755.1"/>
    </source>
</evidence>
<accession>A0A154L1C8</accession>